<evidence type="ECO:0000313" key="2">
    <source>
        <dbReference type="Proteomes" id="UP001234297"/>
    </source>
</evidence>
<sequence>MESAEENKGDQGDLKSPEDTSSSTKKKGMKVLVALDHSDGSLYAFKWAVENLFPTSSSSSSSAVHPQTQVVHEEGGGAEHGSLILLHVQEVSQPYIVPAGPGTLYSGPAIYSATEVVESVRKAQEQNSAALLAHAREICKGRAIKVDTMILNGDPKDMICQAVEQIQSDLLLVGSRGLGMIKR</sequence>
<name>A0ACC2MVE1_PERAE</name>
<dbReference type="Proteomes" id="UP001234297">
    <property type="component" value="Chromosome 1"/>
</dbReference>
<organism evidence="1 2">
    <name type="scientific">Persea americana</name>
    <name type="common">Avocado</name>
    <dbReference type="NCBI Taxonomy" id="3435"/>
    <lineage>
        <taxon>Eukaryota</taxon>
        <taxon>Viridiplantae</taxon>
        <taxon>Streptophyta</taxon>
        <taxon>Embryophyta</taxon>
        <taxon>Tracheophyta</taxon>
        <taxon>Spermatophyta</taxon>
        <taxon>Magnoliopsida</taxon>
        <taxon>Magnoliidae</taxon>
        <taxon>Laurales</taxon>
        <taxon>Lauraceae</taxon>
        <taxon>Persea</taxon>
    </lineage>
</organism>
<proteinExistence type="predicted"/>
<evidence type="ECO:0000313" key="1">
    <source>
        <dbReference type="EMBL" id="KAJ8649644.1"/>
    </source>
</evidence>
<dbReference type="EMBL" id="CM056809">
    <property type="protein sequence ID" value="KAJ8649644.1"/>
    <property type="molecule type" value="Genomic_DNA"/>
</dbReference>
<gene>
    <name evidence="1" type="ORF">MRB53_002667</name>
</gene>
<keyword evidence="2" id="KW-1185">Reference proteome</keyword>
<protein>
    <submittedName>
        <fullName evidence="1">Uncharacterized protein</fullName>
    </submittedName>
</protein>
<accession>A0ACC2MVE1</accession>
<reference evidence="1 2" key="1">
    <citation type="journal article" date="2022" name="Hortic Res">
        <title>A haplotype resolved chromosomal level avocado genome allows analysis of novel avocado genes.</title>
        <authorList>
            <person name="Nath O."/>
            <person name="Fletcher S.J."/>
            <person name="Hayward A."/>
            <person name="Shaw L.M."/>
            <person name="Masouleh A.K."/>
            <person name="Furtado A."/>
            <person name="Henry R.J."/>
            <person name="Mitter N."/>
        </authorList>
    </citation>
    <scope>NUCLEOTIDE SEQUENCE [LARGE SCALE GENOMIC DNA]</scope>
    <source>
        <strain evidence="2">cv. Hass</strain>
    </source>
</reference>
<comment type="caution">
    <text evidence="1">The sequence shown here is derived from an EMBL/GenBank/DDBJ whole genome shotgun (WGS) entry which is preliminary data.</text>
</comment>